<keyword evidence="3" id="KW-0804">Transcription</keyword>
<dbReference type="EMBL" id="JPQZ01000061">
    <property type="protein sequence ID" value="KKO74542.1"/>
    <property type="molecule type" value="Genomic_DNA"/>
</dbReference>
<dbReference type="InterPro" id="IPR003120">
    <property type="entry name" value="Ste12"/>
</dbReference>
<dbReference type="VEuPathDB" id="MicrosporidiaDB:NCER_101028"/>
<protein>
    <submittedName>
        <fullName evidence="6">Ste12 transcription factor</fullName>
    </submittedName>
</protein>
<dbReference type="PANTHER" id="PTHR47427">
    <property type="entry name" value="PROTEIN STE12"/>
    <property type="match status" value="1"/>
</dbReference>
<sequence length="310" mass="36867">MLNKDKDLFDFLSNAPKEFREGEQIKKYQMKNGDFIHCVLWNMHFYLTGTDIVKILLYRFQTSGRQLTNLKKFEEGIFSDLRNLKPGIDATLEGPRSEFLEFLYKNGCIRTQKKQKVFYWYSVPHDALFCDAMERDMRRETQMMSYNKYINASGRMTPSPNYNMMRMDKMGEIDHRNINYSHLENNTQHYLKEPMRIFDPNINSQKYIPDYLRHTPTAPMRVYPEYTDYEPDPFYKDSSLKNDINFYGNHKQISPSEISKPHSRKDLSIEDFDFLKARIDSRSKEEAEKKKKLNKKISLGENSSDIFGGY</sequence>
<dbReference type="PANTHER" id="PTHR47427:SF1">
    <property type="entry name" value="PROTEIN STE12"/>
    <property type="match status" value="1"/>
</dbReference>
<accession>A0A0F9YPG9</accession>
<dbReference type="VEuPathDB" id="MicrosporidiaDB:AAJ76_610008796"/>
<dbReference type="Pfam" id="PF02200">
    <property type="entry name" value="STE"/>
    <property type="match status" value="1"/>
</dbReference>
<dbReference type="GO" id="GO:1990527">
    <property type="term" value="C:Tec1p-Ste12p-Dig1p complex"/>
    <property type="evidence" value="ECO:0007669"/>
    <property type="project" value="TreeGrafter"/>
</dbReference>
<dbReference type="Proteomes" id="UP000034350">
    <property type="component" value="Unassembled WGS sequence"/>
</dbReference>
<dbReference type="RefSeq" id="XP_024330284.1">
    <property type="nucleotide sequence ID" value="XM_024476154.1"/>
</dbReference>
<dbReference type="InterPro" id="IPR052127">
    <property type="entry name" value="STE12_transcription_factor"/>
</dbReference>
<dbReference type="SMART" id="SM00424">
    <property type="entry name" value="STE"/>
    <property type="match status" value="1"/>
</dbReference>
<evidence type="ECO:0000313" key="7">
    <source>
        <dbReference type="Proteomes" id="UP000034350"/>
    </source>
</evidence>
<comment type="caution">
    <text evidence="6">The sequence shown here is derived from an EMBL/GenBank/DDBJ whole genome shotgun (WGS) entry which is preliminary data.</text>
</comment>
<comment type="similarity">
    <text evidence="5">Belongs to the STE12 transcription factor family.</text>
</comment>
<evidence type="ECO:0000256" key="3">
    <source>
        <dbReference type="ARBA" id="ARBA00023163"/>
    </source>
</evidence>
<evidence type="ECO:0000256" key="5">
    <source>
        <dbReference type="ARBA" id="ARBA00024345"/>
    </source>
</evidence>
<dbReference type="GO" id="GO:2000220">
    <property type="term" value="P:regulation of pseudohyphal growth"/>
    <property type="evidence" value="ECO:0007669"/>
    <property type="project" value="TreeGrafter"/>
</dbReference>
<dbReference type="OrthoDB" id="1095242at2759"/>
<dbReference type="GO" id="GO:1990526">
    <property type="term" value="C:Ste12p-Dig1p-Dig2p complex"/>
    <property type="evidence" value="ECO:0007669"/>
    <property type="project" value="TreeGrafter"/>
</dbReference>
<organism evidence="6 7">
    <name type="scientific">Vairimorpha ceranae</name>
    <dbReference type="NCBI Taxonomy" id="40302"/>
    <lineage>
        <taxon>Eukaryota</taxon>
        <taxon>Fungi</taxon>
        <taxon>Fungi incertae sedis</taxon>
        <taxon>Microsporidia</taxon>
        <taxon>Nosematidae</taxon>
        <taxon>Vairimorpha</taxon>
    </lineage>
</organism>
<proteinExistence type="inferred from homology"/>
<reference evidence="6 7" key="1">
    <citation type="journal article" date="2015" name="Environ. Microbiol.">
        <title>Genome analyses suggest the presence of polyploidy and recent human-driven expansions in eight global populations of the honeybee pathogen Nosema ceranae.</title>
        <authorList>
            <person name="Pelin A."/>
            <person name="Selman M."/>
            <person name="Aris-Brosou S."/>
            <person name="Farinelli L."/>
            <person name="Corradi N."/>
        </authorList>
    </citation>
    <scope>NUCLEOTIDE SEQUENCE [LARGE SCALE GENOMIC DNA]</scope>
    <source>
        <strain evidence="6 7">PA08 1199</strain>
    </source>
</reference>
<gene>
    <name evidence="6" type="ORF">AAJ76_610008796</name>
</gene>
<dbReference type="GO" id="GO:0003700">
    <property type="term" value="F:DNA-binding transcription factor activity"/>
    <property type="evidence" value="ECO:0007669"/>
    <property type="project" value="InterPro"/>
</dbReference>
<dbReference type="AlphaFoldDB" id="A0A0F9YPG9"/>
<dbReference type="GO" id="GO:0005634">
    <property type="term" value="C:nucleus"/>
    <property type="evidence" value="ECO:0007669"/>
    <property type="project" value="UniProtKB-SubCell"/>
</dbReference>
<keyword evidence="4" id="KW-0539">Nucleus</keyword>
<comment type="subcellular location">
    <subcellularLocation>
        <location evidence="1">Nucleus</location>
    </subcellularLocation>
</comment>
<dbReference type="GeneID" id="36321105"/>
<evidence type="ECO:0000256" key="2">
    <source>
        <dbReference type="ARBA" id="ARBA00023015"/>
    </source>
</evidence>
<evidence type="ECO:0000256" key="1">
    <source>
        <dbReference type="ARBA" id="ARBA00004123"/>
    </source>
</evidence>
<evidence type="ECO:0000313" key="6">
    <source>
        <dbReference type="EMBL" id="KKO74542.1"/>
    </source>
</evidence>
<name>A0A0F9YPG9_9MICR</name>
<keyword evidence="7" id="KW-1185">Reference proteome</keyword>
<keyword evidence="2" id="KW-0805">Transcription regulation</keyword>
<evidence type="ECO:0000256" key="4">
    <source>
        <dbReference type="ARBA" id="ARBA00023242"/>
    </source>
</evidence>